<dbReference type="EMBL" id="CP139487">
    <property type="protein sequence ID" value="WPU65445.1"/>
    <property type="molecule type" value="Genomic_DNA"/>
</dbReference>
<proteinExistence type="predicted"/>
<dbReference type="RefSeq" id="WP_321395919.1">
    <property type="nucleotide sequence ID" value="NZ_CP139487.1"/>
</dbReference>
<reference evidence="1 2" key="1">
    <citation type="submission" date="2023-11" db="EMBL/GenBank/DDBJ databases">
        <title>Peredibacter starrii A3.12.</title>
        <authorList>
            <person name="Mitchell R.J."/>
        </authorList>
    </citation>
    <scope>NUCLEOTIDE SEQUENCE [LARGE SCALE GENOMIC DNA]</scope>
    <source>
        <strain evidence="1 2">A3.12</strain>
    </source>
</reference>
<evidence type="ECO:0000313" key="1">
    <source>
        <dbReference type="EMBL" id="WPU65445.1"/>
    </source>
</evidence>
<organism evidence="1 2">
    <name type="scientific">Peredibacter starrii</name>
    <dbReference type="NCBI Taxonomy" id="28202"/>
    <lineage>
        <taxon>Bacteria</taxon>
        <taxon>Pseudomonadati</taxon>
        <taxon>Bdellovibrionota</taxon>
        <taxon>Bacteriovoracia</taxon>
        <taxon>Bacteriovoracales</taxon>
        <taxon>Bacteriovoracaceae</taxon>
        <taxon>Peredibacter</taxon>
    </lineage>
</organism>
<evidence type="ECO:0000313" key="2">
    <source>
        <dbReference type="Proteomes" id="UP001324634"/>
    </source>
</evidence>
<dbReference type="AlphaFoldDB" id="A0AAX4HQW3"/>
<sequence length="86" mass="9800">MSRKTGAKERKTHTEKVLKNMNKNAQTASPVVKSKVSSNVDPSLKDQYNVIRKDLLKLREDLAKGYDMTKNLVEKKGLWKQILSAK</sequence>
<dbReference type="KEGG" id="psti:SOO65_01660"/>
<protein>
    <submittedName>
        <fullName evidence="1">Uncharacterized protein</fullName>
    </submittedName>
</protein>
<keyword evidence="2" id="KW-1185">Reference proteome</keyword>
<accession>A0AAX4HQW3</accession>
<dbReference type="Proteomes" id="UP001324634">
    <property type="component" value="Chromosome"/>
</dbReference>
<name>A0AAX4HQW3_9BACT</name>
<gene>
    <name evidence="1" type="ORF">SOO65_01660</name>
</gene>